<dbReference type="EMBL" id="JABACJ020000034">
    <property type="protein sequence ID" value="MBU3878441.1"/>
    <property type="molecule type" value="Genomic_DNA"/>
</dbReference>
<sequence length="45" mass="5514">MDTYQMTKDFTCQSLDRILINYYRRKNQKQTTSVVCFFHFILVNC</sequence>
<dbReference type="Proteomes" id="UP000723714">
    <property type="component" value="Unassembled WGS sequence"/>
</dbReference>
<protein>
    <submittedName>
        <fullName evidence="1">Uncharacterized protein</fullName>
    </submittedName>
</protein>
<proteinExistence type="predicted"/>
<keyword evidence="2" id="KW-1185">Reference proteome</keyword>
<evidence type="ECO:0000313" key="2">
    <source>
        <dbReference type="Proteomes" id="UP000723714"/>
    </source>
</evidence>
<comment type="caution">
    <text evidence="1">The sequence shown here is derived from an EMBL/GenBank/DDBJ whole genome shotgun (WGS) entry which is preliminary data.</text>
</comment>
<name>A0ABS6DBF0_9FIRM</name>
<evidence type="ECO:0000313" key="1">
    <source>
        <dbReference type="EMBL" id="MBU3878441.1"/>
    </source>
</evidence>
<accession>A0ABS6DBF0</accession>
<dbReference type="RefSeq" id="WP_216245209.1">
    <property type="nucleotide sequence ID" value="NZ_JABACJ020000034.1"/>
</dbReference>
<reference evidence="1 2" key="1">
    <citation type="submission" date="2021-06" db="EMBL/GenBank/DDBJ databases">
        <title>Faecalicatena sp. nov. isolated from porcine feces.</title>
        <authorList>
            <person name="Oh B.S."/>
            <person name="Lee J.H."/>
        </authorList>
    </citation>
    <scope>NUCLEOTIDE SEQUENCE [LARGE SCALE GENOMIC DNA]</scope>
    <source>
        <strain evidence="1 2">AGMB00832</strain>
    </source>
</reference>
<organism evidence="1 2">
    <name type="scientific">Faecalicatena faecalis</name>
    <dbReference type="NCBI Taxonomy" id="2726362"/>
    <lineage>
        <taxon>Bacteria</taxon>
        <taxon>Bacillati</taxon>
        <taxon>Bacillota</taxon>
        <taxon>Clostridia</taxon>
        <taxon>Lachnospirales</taxon>
        <taxon>Lachnospiraceae</taxon>
        <taxon>Faecalicatena</taxon>
    </lineage>
</organism>
<gene>
    <name evidence="1" type="ORF">HGO97_021795</name>
</gene>